<dbReference type="Gene3D" id="2.10.70.20">
    <property type="entry name" value="gspk-gspi-gspj complex like domains"/>
    <property type="match status" value="1"/>
</dbReference>
<dbReference type="PANTHER" id="PTHR39583:SF2">
    <property type="entry name" value="TYPE II SECRETION SYSTEM PROTEIN J"/>
    <property type="match status" value="1"/>
</dbReference>
<reference evidence="11 12" key="1">
    <citation type="submission" date="2016-06" db="EMBL/GenBank/DDBJ databases">
        <authorList>
            <person name="Kjaerup R.B."/>
            <person name="Dalgaard T.S."/>
            <person name="Juul-Madsen H.R."/>
        </authorList>
    </citation>
    <scope>NUCLEOTIDE SEQUENCE [LARGE SCALE GENOMIC DNA]</scope>
    <source>
        <strain evidence="11 12">CECT 5080</strain>
    </source>
</reference>
<dbReference type="OrthoDB" id="9794345at2"/>
<comment type="subcellular location">
    <subcellularLocation>
        <location evidence="1">Cell inner membrane</location>
        <topology evidence="1">Single-pass membrane protein</topology>
    </subcellularLocation>
</comment>
<dbReference type="AlphaFoldDB" id="A0A1A8TIW6"/>
<dbReference type="EMBL" id="FLOC01000012">
    <property type="protein sequence ID" value="SBS32440.1"/>
    <property type="molecule type" value="Genomic_DNA"/>
</dbReference>
<dbReference type="STRING" id="295068.MAQ5080_02264"/>
<dbReference type="InterPro" id="IPR045584">
    <property type="entry name" value="Pilin-like"/>
</dbReference>
<dbReference type="GO" id="GO:0015627">
    <property type="term" value="C:type II protein secretion system complex"/>
    <property type="evidence" value="ECO:0007669"/>
    <property type="project" value="InterPro"/>
</dbReference>
<accession>A0A1A8TIW6</accession>
<dbReference type="GO" id="GO:0005886">
    <property type="term" value="C:plasma membrane"/>
    <property type="evidence" value="ECO:0007669"/>
    <property type="project" value="UniProtKB-SubCell"/>
</dbReference>
<dbReference type="PROSITE" id="PS00409">
    <property type="entry name" value="PROKAR_NTER_METHYL"/>
    <property type="match status" value="1"/>
</dbReference>
<dbReference type="Proteomes" id="UP000092627">
    <property type="component" value="Unassembled WGS sequence"/>
</dbReference>
<keyword evidence="12" id="KW-1185">Reference proteome</keyword>
<protein>
    <recommendedName>
        <fullName evidence="3">Type II secretion system protein J</fullName>
    </recommendedName>
</protein>
<gene>
    <name evidence="11" type="primary">xcpW</name>
    <name evidence="11" type="ORF">MAQ5080_02264</name>
</gene>
<dbReference type="InterPro" id="IPR010055">
    <property type="entry name" value="T2SS_protein-GspJ"/>
</dbReference>
<evidence type="ECO:0000256" key="7">
    <source>
        <dbReference type="ARBA" id="ARBA00022692"/>
    </source>
</evidence>
<dbReference type="Pfam" id="PF07963">
    <property type="entry name" value="N_methyl"/>
    <property type="match status" value="1"/>
</dbReference>
<evidence type="ECO:0000256" key="5">
    <source>
        <dbReference type="ARBA" id="ARBA00022481"/>
    </source>
</evidence>
<dbReference type="GO" id="GO:0015628">
    <property type="term" value="P:protein secretion by the type II secretion system"/>
    <property type="evidence" value="ECO:0007669"/>
    <property type="project" value="InterPro"/>
</dbReference>
<evidence type="ECO:0000313" key="12">
    <source>
        <dbReference type="Proteomes" id="UP000092627"/>
    </source>
</evidence>
<keyword evidence="4" id="KW-1003">Cell membrane</keyword>
<dbReference type="PANTHER" id="PTHR39583">
    <property type="entry name" value="TYPE II SECRETION SYSTEM PROTEIN J-RELATED"/>
    <property type="match status" value="1"/>
</dbReference>
<dbReference type="NCBIfam" id="TIGR02532">
    <property type="entry name" value="IV_pilin_GFxxxE"/>
    <property type="match status" value="1"/>
</dbReference>
<dbReference type="Pfam" id="PF11612">
    <property type="entry name" value="T2SSJ"/>
    <property type="match status" value="1"/>
</dbReference>
<evidence type="ECO:0000256" key="4">
    <source>
        <dbReference type="ARBA" id="ARBA00022475"/>
    </source>
</evidence>
<keyword evidence="5" id="KW-0488">Methylation</keyword>
<evidence type="ECO:0000256" key="3">
    <source>
        <dbReference type="ARBA" id="ARBA00021539"/>
    </source>
</evidence>
<dbReference type="NCBIfam" id="TIGR01711">
    <property type="entry name" value="gspJ"/>
    <property type="match status" value="1"/>
</dbReference>
<keyword evidence="9 10" id="KW-0472">Membrane</keyword>
<keyword evidence="6" id="KW-0997">Cell inner membrane</keyword>
<dbReference type="RefSeq" id="WP_067209901.1">
    <property type="nucleotide sequence ID" value="NZ_FLOC01000012.1"/>
</dbReference>
<evidence type="ECO:0000256" key="9">
    <source>
        <dbReference type="ARBA" id="ARBA00023136"/>
    </source>
</evidence>
<dbReference type="Gene3D" id="3.10.610.10">
    <property type="entry name" value="GSPII I/J protein-like"/>
    <property type="match status" value="1"/>
</dbReference>
<evidence type="ECO:0000313" key="11">
    <source>
        <dbReference type="EMBL" id="SBS32440.1"/>
    </source>
</evidence>
<evidence type="ECO:0000256" key="10">
    <source>
        <dbReference type="SAM" id="Phobius"/>
    </source>
</evidence>
<comment type="similarity">
    <text evidence="2">Belongs to the GSP J family.</text>
</comment>
<evidence type="ECO:0000256" key="1">
    <source>
        <dbReference type="ARBA" id="ARBA00004377"/>
    </source>
</evidence>
<dbReference type="InterPro" id="IPR012902">
    <property type="entry name" value="N_methyl_site"/>
</dbReference>
<sequence length="214" mass="23671">MACNRLLVSSRQQQGFTLVELLVVVLIMAIMGAAAYDMLGTSMRLESRTAEHSHALERLTKAVYWLQQDSEQYIDRPIRDVLGESEPSLLLNSGELSLTHLGWSNPLQERRATLQRVHYQVSNGELQRLSWRVLDRAQDSAPIRQVLLDSVQGLEFAILANGAWHGQWPLAASSLPGGESSAAAQALRVRLTIAPFGTIERIFELPSTGKEGAL</sequence>
<keyword evidence="8 10" id="KW-1133">Transmembrane helix</keyword>
<evidence type="ECO:0000256" key="8">
    <source>
        <dbReference type="ARBA" id="ARBA00022989"/>
    </source>
</evidence>
<proteinExistence type="inferred from homology"/>
<evidence type="ECO:0000256" key="2">
    <source>
        <dbReference type="ARBA" id="ARBA00011084"/>
    </source>
</evidence>
<evidence type="ECO:0000256" key="6">
    <source>
        <dbReference type="ARBA" id="ARBA00022519"/>
    </source>
</evidence>
<organism evidence="11 12">
    <name type="scientific">Marinomonas aquimarina</name>
    <dbReference type="NCBI Taxonomy" id="295068"/>
    <lineage>
        <taxon>Bacteria</taxon>
        <taxon>Pseudomonadati</taxon>
        <taxon>Pseudomonadota</taxon>
        <taxon>Gammaproteobacteria</taxon>
        <taxon>Oceanospirillales</taxon>
        <taxon>Oceanospirillaceae</taxon>
        <taxon>Marinomonas</taxon>
    </lineage>
</organism>
<dbReference type="InterPro" id="IPR051621">
    <property type="entry name" value="T2SS_protein_J"/>
</dbReference>
<name>A0A1A8TIW6_9GAMM</name>
<keyword evidence="7 10" id="KW-0812">Transmembrane</keyword>
<dbReference type="SUPFAM" id="SSF54523">
    <property type="entry name" value="Pili subunits"/>
    <property type="match status" value="1"/>
</dbReference>
<feature type="transmembrane region" description="Helical" evidence="10">
    <location>
        <begin position="16"/>
        <end position="39"/>
    </location>
</feature>